<reference evidence="3" key="1">
    <citation type="submission" date="2015-04" db="EMBL/GenBank/DDBJ databases">
        <title>Physiological reanalysis, assessment of diazotrophy, and genome sequences of multiple isolates of Streptomyces thermoautotrophicus.</title>
        <authorList>
            <person name="MacKellar D.C."/>
            <person name="Lieber L."/>
            <person name="Norman J."/>
            <person name="Bolger A."/>
            <person name="Tobin C."/>
            <person name="Murray J.W."/>
            <person name="Chang R."/>
            <person name="Ford T."/>
            <person name="Nguyen P.Q."/>
            <person name="Woodward J."/>
            <person name="Permingeat H."/>
            <person name="Joshi N.S."/>
            <person name="Silver P.A."/>
            <person name="Usadel B."/>
            <person name="Rutherford A.W."/>
            <person name="Friesen M."/>
            <person name="Prell J."/>
        </authorList>
    </citation>
    <scope>NUCLEOTIDE SEQUENCE [LARGE SCALE GENOMIC DNA]</scope>
    <source>
        <strain evidence="3">H1</strain>
    </source>
</reference>
<dbReference type="SUPFAM" id="SSF55729">
    <property type="entry name" value="Acyl-CoA N-acyltransferases (Nat)"/>
    <property type="match status" value="1"/>
</dbReference>
<dbReference type="STRING" id="1469144.LI90_3499"/>
<protein>
    <submittedName>
        <fullName evidence="2">GCN5-related N-acetyltransferase</fullName>
    </submittedName>
</protein>
<evidence type="ECO:0000313" key="2">
    <source>
        <dbReference type="EMBL" id="KWX02456.1"/>
    </source>
</evidence>
<dbReference type="Pfam" id="PF13302">
    <property type="entry name" value="Acetyltransf_3"/>
    <property type="match status" value="1"/>
</dbReference>
<dbReference type="InterPro" id="IPR000182">
    <property type="entry name" value="GNAT_dom"/>
</dbReference>
<dbReference type="EMBL" id="LAXD01000001">
    <property type="protein sequence ID" value="KWX02456.1"/>
    <property type="molecule type" value="Genomic_DNA"/>
</dbReference>
<organism evidence="2 3">
    <name type="scientific">Carbonactinospora thermoautotrophica</name>
    <dbReference type="NCBI Taxonomy" id="1469144"/>
    <lineage>
        <taxon>Bacteria</taxon>
        <taxon>Bacillati</taxon>
        <taxon>Actinomycetota</taxon>
        <taxon>Actinomycetes</taxon>
        <taxon>Kitasatosporales</taxon>
        <taxon>Carbonactinosporaceae</taxon>
        <taxon>Carbonactinospora</taxon>
    </lineage>
</organism>
<dbReference type="PROSITE" id="PS51186">
    <property type="entry name" value="GNAT"/>
    <property type="match status" value="1"/>
</dbReference>
<dbReference type="InterPro" id="IPR016181">
    <property type="entry name" value="Acyl_CoA_acyltransferase"/>
</dbReference>
<keyword evidence="2" id="KW-0808">Transferase</keyword>
<sequence>MVSGEVIGPGVGWPRGRLVRLRPATLDDDALLADWARARSEWNDFGLSYRSVAERLAEGPLLGERGGMLIVERLNDGRPVGDVSWHPVQYGPNAESRAWNFGIELIPQARGHGLGTEAQRLLIGWLFATTRVNRIEATTDSANLAEQRALEKAGLRREGVLRGAQYRRGEWRDVVLYAVTRADWS</sequence>
<keyword evidence="3" id="KW-1185">Reference proteome</keyword>
<evidence type="ECO:0000313" key="3">
    <source>
        <dbReference type="Proteomes" id="UP000070188"/>
    </source>
</evidence>
<dbReference type="PANTHER" id="PTHR43441">
    <property type="entry name" value="RIBOSOMAL-PROTEIN-SERINE ACETYLTRANSFERASE"/>
    <property type="match status" value="1"/>
</dbReference>
<proteinExistence type="predicted"/>
<gene>
    <name evidence="2" type="ORF">LI90_3499</name>
</gene>
<dbReference type="InterPro" id="IPR051908">
    <property type="entry name" value="Ribosomal_N-acetyltransferase"/>
</dbReference>
<feature type="domain" description="N-acetyltransferase" evidence="1">
    <location>
        <begin position="19"/>
        <end position="182"/>
    </location>
</feature>
<dbReference type="Proteomes" id="UP000070188">
    <property type="component" value="Unassembled WGS sequence"/>
</dbReference>
<dbReference type="AlphaFoldDB" id="A0A132MXJ6"/>
<dbReference type="GO" id="GO:1990189">
    <property type="term" value="F:protein N-terminal-serine acetyltransferase activity"/>
    <property type="evidence" value="ECO:0007669"/>
    <property type="project" value="TreeGrafter"/>
</dbReference>
<evidence type="ECO:0000259" key="1">
    <source>
        <dbReference type="PROSITE" id="PS51186"/>
    </source>
</evidence>
<name>A0A132MXJ6_9ACTN</name>
<dbReference type="PATRIC" id="fig|1469144.10.peg.3755"/>
<comment type="caution">
    <text evidence="2">The sequence shown here is derived from an EMBL/GenBank/DDBJ whole genome shotgun (WGS) entry which is preliminary data.</text>
</comment>
<dbReference type="Gene3D" id="3.40.630.30">
    <property type="match status" value="1"/>
</dbReference>
<dbReference type="GO" id="GO:0005737">
    <property type="term" value="C:cytoplasm"/>
    <property type="evidence" value="ECO:0007669"/>
    <property type="project" value="TreeGrafter"/>
</dbReference>
<dbReference type="GO" id="GO:0008999">
    <property type="term" value="F:protein-N-terminal-alanine acetyltransferase activity"/>
    <property type="evidence" value="ECO:0007669"/>
    <property type="project" value="TreeGrafter"/>
</dbReference>
<dbReference type="PANTHER" id="PTHR43441:SF6">
    <property type="entry name" value="N-ACETYLTRANSFERASE DOMAIN-CONTAINING PROTEIN"/>
    <property type="match status" value="1"/>
</dbReference>
<accession>A0A132MXJ6</accession>